<dbReference type="SUPFAM" id="SSF51905">
    <property type="entry name" value="FAD/NAD(P)-binding domain"/>
    <property type="match status" value="1"/>
</dbReference>
<dbReference type="STRING" id="747525.W4KCA2"/>
<dbReference type="PANTHER" id="PTHR46720">
    <property type="entry name" value="HYDROXYLASE, PUTATIVE (AFU_ORTHOLOGUE AFUA_3G01460)-RELATED"/>
    <property type="match status" value="1"/>
</dbReference>
<dbReference type="InterPro" id="IPR051104">
    <property type="entry name" value="FAD_monoxygenase"/>
</dbReference>
<dbReference type="HOGENOM" id="CLU_009665_6_3_1"/>
<feature type="domain" description="FAD-binding" evidence="4">
    <location>
        <begin position="117"/>
        <end position="376"/>
    </location>
</feature>
<keyword evidence="6" id="KW-1185">Reference proteome</keyword>
<evidence type="ECO:0000313" key="5">
    <source>
        <dbReference type="EMBL" id="ETW83497.1"/>
    </source>
</evidence>
<dbReference type="InterPro" id="IPR002938">
    <property type="entry name" value="FAD-bd"/>
</dbReference>
<dbReference type="SUPFAM" id="SSF54373">
    <property type="entry name" value="FAD-linked reductases, C-terminal domain"/>
    <property type="match status" value="1"/>
</dbReference>
<dbReference type="AlphaFoldDB" id="W4KCA2"/>
<keyword evidence="2" id="KW-0274">FAD</keyword>
<sequence>MSIAPHKFRVAICGGGPAGLSLAATIARFNDATAPVAFDIYEAQPVIGTVGAGINVYPRTRQMLERLNLMGKLAGEIGAEEGQEAGSAAFDFRKSDQLTEGYNFCRMVASTLLIHRSALITALQAGFESYSHYTVHTSARLVSYMRSSDVETGSPITLHFADGTTATADVLIGADGIRSAVRSTMFEGSLAGPRPKWTGTIVYRSLIQREALDAVWTNHRASRSLTIYCGNDKHIVCYPISQGNLVNFIGYYTVPNGEGTSFDDKWVRDVSAEEVQACYSGFEPEIQALLKCLDKVAAWAVHVMDDVSRSVDGRVAIMGDAVHAMEPHFGAGAGQAMEDAYIIGRLLTHPLTTREQIATALAIYEDVRLKFTLGIVSNARKIGKLYEFGGDHRPSADGDDRNWAKMWGDEVSRMWQWQRNTDAVDEDWSQAEKQLVDAVLHNKHSAA</sequence>
<protein>
    <recommendedName>
        <fullName evidence="4">FAD-binding domain-containing protein</fullName>
    </recommendedName>
</protein>
<keyword evidence="3" id="KW-0560">Oxidoreductase</keyword>
<dbReference type="eggNOG" id="KOG2614">
    <property type="taxonomic scope" value="Eukaryota"/>
</dbReference>
<reference evidence="5 6" key="1">
    <citation type="journal article" date="2012" name="New Phytol.">
        <title>Insight into trade-off between wood decay and parasitism from the genome of a fungal forest pathogen.</title>
        <authorList>
            <person name="Olson A."/>
            <person name="Aerts A."/>
            <person name="Asiegbu F."/>
            <person name="Belbahri L."/>
            <person name="Bouzid O."/>
            <person name="Broberg A."/>
            <person name="Canback B."/>
            <person name="Coutinho P.M."/>
            <person name="Cullen D."/>
            <person name="Dalman K."/>
            <person name="Deflorio G."/>
            <person name="van Diepen L.T."/>
            <person name="Dunand C."/>
            <person name="Duplessis S."/>
            <person name="Durling M."/>
            <person name="Gonthier P."/>
            <person name="Grimwood J."/>
            <person name="Fossdal C.G."/>
            <person name="Hansson D."/>
            <person name="Henrissat B."/>
            <person name="Hietala A."/>
            <person name="Himmelstrand K."/>
            <person name="Hoffmeister D."/>
            <person name="Hogberg N."/>
            <person name="James T.Y."/>
            <person name="Karlsson M."/>
            <person name="Kohler A."/>
            <person name="Kues U."/>
            <person name="Lee Y.H."/>
            <person name="Lin Y.C."/>
            <person name="Lind M."/>
            <person name="Lindquist E."/>
            <person name="Lombard V."/>
            <person name="Lucas S."/>
            <person name="Lunden K."/>
            <person name="Morin E."/>
            <person name="Murat C."/>
            <person name="Park J."/>
            <person name="Raffaello T."/>
            <person name="Rouze P."/>
            <person name="Salamov A."/>
            <person name="Schmutz J."/>
            <person name="Solheim H."/>
            <person name="Stahlberg J."/>
            <person name="Velez H."/>
            <person name="de Vries R.P."/>
            <person name="Wiebenga A."/>
            <person name="Woodward S."/>
            <person name="Yakovlev I."/>
            <person name="Garbelotto M."/>
            <person name="Martin F."/>
            <person name="Grigoriev I.V."/>
            <person name="Stenlid J."/>
        </authorList>
    </citation>
    <scope>NUCLEOTIDE SEQUENCE [LARGE SCALE GENOMIC DNA]</scope>
    <source>
        <strain evidence="5 6">TC 32-1</strain>
    </source>
</reference>
<dbReference type="InterPro" id="IPR036188">
    <property type="entry name" value="FAD/NAD-bd_sf"/>
</dbReference>
<dbReference type="KEGG" id="hir:HETIRDRAFT_439810"/>
<dbReference type="Gene3D" id="3.50.50.60">
    <property type="entry name" value="FAD/NAD(P)-binding domain"/>
    <property type="match status" value="1"/>
</dbReference>
<dbReference type="GO" id="GO:0071949">
    <property type="term" value="F:FAD binding"/>
    <property type="evidence" value="ECO:0007669"/>
    <property type="project" value="InterPro"/>
</dbReference>
<dbReference type="PRINTS" id="PR00420">
    <property type="entry name" value="RNGMNOXGNASE"/>
</dbReference>
<dbReference type="PANTHER" id="PTHR46720:SF3">
    <property type="entry name" value="FAD-BINDING DOMAIN-CONTAINING PROTEIN-RELATED"/>
    <property type="match status" value="1"/>
</dbReference>
<dbReference type="Proteomes" id="UP000030671">
    <property type="component" value="Unassembled WGS sequence"/>
</dbReference>
<dbReference type="RefSeq" id="XP_009545743.1">
    <property type="nucleotide sequence ID" value="XM_009547448.1"/>
</dbReference>
<name>W4KCA2_HETIT</name>
<keyword evidence="1" id="KW-0285">Flavoprotein</keyword>
<dbReference type="OrthoDB" id="417877at2759"/>
<evidence type="ECO:0000256" key="1">
    <source>
        <dbReference type="ARBA" id="ARBA00022630"/>
    </source>
</evidence>
<evidence type="ECO:0000313" key="6">
    <source>
        <dbReference type="Proteomes" id="UP000030671"/>
    </source>
</evidence>
<dbReference type="GeneID" id="20675192"/>
<dbReference type="GO" id="GO:0044550">
    <property type="term" value="P:secondary metabolite biosynthetic process"/>
    <property type="evidence" value="ECO:0007669"/>
    <property type="project" value="TreeGrafter"/>
</dbReference>
<dbReference type="EMBL" id="KI925457">
    <property type="protein sequence ID" value="ETW83497.1"/>
    <property type="molecule type" value="Genomic_DNA"/>
</dbReference>
<dbReference type="Pfam" id="PF01494">
    <property type="entry name" value="FAD_binding_3"/>
    <property type="match status" value="1"/>
</dbReference>
<accession>W4KCA2</accession>
<proteinExistence type="predicted"/>
<dbReference type="InParanoid" id="W4KCA2"/>
<dbReference type="GO" id="GO:0016491">
    <property type="term" value="F:oxidoreductase activity"/>
    <property type="evidence" value="ECO:0007669"/>
    <property type="project" value="UniProtKB-KW"/>
</dbReference>
<evidence type="ECO:0000259" key="4">
    <source>
        <dbReference type="Pfam" id="PF01494"/>
    </source>
</evidence>
<organism evidence="5 6">
    <name type="scientific">Heterobasidion irregulare (strain TC 32-1)</name>
    <dbReference type="NCBI Taxonomy" id="747525"/>
    <lineage>
        <taxon>Eukaryota</taxon>
        <taxon>Fungi</taxon>
        <taxon>Dikarya</taxon>
        <taxon>Basidiomycota</taxon>
        <taxon>Agaricomycotina</taxon>
        <taxon>Agaricomycetes</taxon>
        <taxon>Russulales</taxon>
        <taxon>Bondarzewiaceae</taxon>
        <taxon>Heterobasidion</taxon>
        <taxon>Heterobasidion annosum species complex</taxon>
    </lineage>
</organism>
<gene>
    <name evidence="5" type="ORF">HETIRDRAFT_439810</name>
</gene>
<evidence type="ECO:0000256" key="3">
    <source>
        <dbReference type="ARBA" id="ARBA00023002"/>
    </source>
</evidence>
<evidence type="ECO:0000256" key="2">
    <source>
        <dbReference type="ARBA" id="ARBA00022827"/>
    </source>
</evidence>